<evidence type="ECO:0000313" key="8">
    <source>
        <dbReference type="EMBL" id="RYC69461.1"/>
    </source>
</evidence>
<dbReference type="InterPro" id="IPR014284">
    <property type="entry name" value="RNA_pol_sigma-70_dom"/>
</dbReference>
<evidence type="ECO:0000256" key="5">
    <source>
        <dbReference type="ARBA" id="ARBA00023163"/>
    </source>
</evidence>
<dbReference type="EMBL" id="SBLB01000003">
    <property type="protein sequence ID" value="RYC69461.1"/>
    <property type="molecule type" value="Genomic_DNA"/>
</dbReference>
<keyword evidence="9" id="KW-1185">Reference proteome</keyword>
<dbReference type="RefSeq" id="WP_129601697.1">
    <property type="nucleotide sequence ID" value="NZ_SBLB01000003.1"/>
</dbReference>
<dbReference type="GO" id="GO:0016987">
    <property type="term" value="F:sigma factor activity"/>
    <property type="evidence" value="ECO:0007669"/>
    <property type="project" value="UniProtKB-KW"/>
</dbReference>
<dbReference type="SUPFAM" id="SSF88659">
    <property type="entry name" value="Sigma3 and sigma4 domains of RNA polymerase sigma factors"/>
    <property type="match status" value="1"/>
</dbReference>
<evidence type="ECO:0000256" key="2">
    <source>
        <dbReference type="ARBA" id="ARBA00023015"/>
    </source>
</evidence>
<dbReference type="Proteomes" id="UP000290407">
    <property type="component" value="Unassembled WGS sequence"/>
</dbReference>
<name>A0A4Q2UNU6_9BACT</name>
<dbReference type="InterPro" id="IPR039425">
    <property type="entry name" value="RNA_pol_sigma-70-like"/>
</dbReference>
<proteinExistence type="inferred from homology"/>
<dbReference type="InterPro" id="IPR036388">
    <property type="entry name" value="WH-like_DNA-bd_sf"/>
</dbReference>
<keyword evidence="4" id="KW-0238">DNA-binding</keyword>
<dbReference type="GO" id="GO:0006352">
    <property type="term" value="P:DNA-templated transcription initiation"/>
    <property type="evidence" value="ECO:0007669"/>
    <property type="project" value="InterPro"/>
</dbReference>
<dbReference type="Pfam" id="PF08281">
    <property type="entry name" value="Sigma70_r4_2"/>
    <property type="match status" value="1"/>
</dbReference>
<gene>
    <name evidence="8" type="ORF">EQG79_12700</name>
</gene>
<keyword evidence="5" id="KW-0804">Transcription</keyword>
<evidence type="ECO:0000256" key="1">
    <source>
        <dbReference type="ARBA" id="ARBA00010641"/>
    </source>
</evidence>
<dbReference type="SUPFAM" id="SSF88946">
    <property type="entry name" value="Sigma2 domain of RNA polymerase sigma factors"/>
    <property type="match status" value="1"/>
</dbReference>
<protein>
    <submittedName>
        <fullName evidence="8">RNA polymerase sigma factor</fullName>
    </submittedName>
</protein>
<keyword evidence="2" id="KW-0805">Transcription regulation</keyword>
<dbReference type="PANTHER" id="PTHR43133:SF8">
    <property type="entry name" value="RNA POLYMERASE SIGMA FACTOR HI_1459-RELATED"/>
    <property type="match status" value="1"/>
</dbReference>
<reference evidence="8 9" key="1">
    <citation type="submission" date="2019-01" db="EMBL/GenBank/DDBJ databases">
        <title>Spirosoma flava sp. nov., a propanil-degrading bacterium isolated from herbicide-contaminated soil.</title>
        <authorList>
            <person name="Zhang L."/>
            <person name="Jiang J.-D."/>
        </authorList>
    </citation>
    <scope>NUCLEOTIDE SEQUENCE [LARGE SCALE GENOMIC DNA]</scope>
    <source>
        <strain evidence="8 9">TY50</strain>
    </source>
</reference>
<evidence type="ECO:0000259" key="7">
    <source>
        <dbReference type="Pfam" id="PF08281"/>
    </source>
</evidence>
<dbReference type="PANTHER" id="PTHR43133">
    <property type="entry name" value="RNA POLYMERASE ECF-TYPE SIGMA FACTO"/>
    <property type="match status" value="1"/>
</dbReference>
<dbReference type="InterPro" id="IPR013324">
    <property type="entry name" value="RNA_pol_sigma_r3/r4-like"/>
</dbReference>
<dbReference type="GO" id="GO:0003677">
    <property type="term" value="F:DNA binding"/>
    <property type="evidence" value="ECO:0007669"/>
    <property type="project" value="UniProtKB-KW"/>
</dbReference>
<evidence type="ECO:0000313" key="9">
    <source>
        <dbReference type="Proteomes" id="UP000290407"/>
    </source>
</evidence>
<dbReference type="AlphaFoldDB" id="A0A4Q2UNU6"/>
<evidence type="ECO:0000256" key="4">
    <source>
        <dbReference type="ARBA" id="ARBA00023125"/>
    </source>
</evidence>
<keyword evidence="3" id="KW-0731">Sigma factor</keyword>
<dbReference type="InterPro" id="IPR007627">
    <property type="entry name" value="RNA_pol_sigma70_r2"/>
</dbReference>
<comment type="caution">
    <text evidence="8">The sequence shown here is derived from an EMBL/GenBank/DDBJ whole genome shotgun (WGS) entry which is preliminary data.</text>
</comment>
<sequence length="184" mass="22041">MAKHQHLKDEELIRMYLHTQQNNYFETLYNRYVSKVYRRCLSLIKDSTKAEDFTHDIFLRVYGNLGNFREHSTFSTWLYSISYNYCMDQLRYAHRTVTVALDDDDEHQLADSSDHELIETQFQQLAQVMGTISPQETQMLRLKYEEGLDIRSIADQLALKDSAVKMRLKRTRDKIRRLYDAHYL</sequence>
<feature type="domain" description="RNA polymerase sigma-70 region 2" evidence="6">
    <location>
        <begin position="28"/>
        <end position="95"/>
    </location>
</feature>
<dbReference type="Gene3D" id="1.10.10.10">
    <property type="entry name" value="Winged helix-like DNA-binding domain superfamily/Winged helix DNA-binding domain"/>
    <property type="match status" value="1"/>
</dbReference>
<dbReference type="NCBIfam" id="TIGR02937">
    <property type="entry name" value="sigma70-ECF"/>
    <property type="match status" value="1"/>
</dbReference>
<dbReference type="InterPro" id="IPR013249">
    <property type="entry name" value="RNA_pol_sigma70_r4_t2"/>
</dbReference>
<dbReference type="Gene3D" id="1.10.1740.10">
    <property type="match status" value="1"/>
</dbReference>
<evidence type="ECO:0000256" key="3">
    <source>
        <dbReference type="ARBA" id="ARBA00023082"/>
    </source>
</evidence>
<evidence type="ECO:0000259" key="6">
    <source>
        <dbReference type="Pfam" id="PF04542"/>
    </source>
</evidence>
<feature type="domain" description="RNA polymerase sigma factor 70 region 4 type 2" evidence="7">
    <location>
        <begin position="123"/>
        <end position="174"/>
    </location>
</feature>
<dbReference type="Pfam" id="PF04542">
    <property type="entry name" value="Sigma70_r2"/>
    <property type="match status" value="1"/>
</dbReference>
<accession>A0A4Q2UNU6</accession>
<dbReference type="InterPro" id="IPR013325">
    <property type="entry name" value="RNA_pol_sigma_r2"/>
</dbReference>
<organism evidence="8 9">
    <name type="scientific">Spirosoma sordidisoli</name>
    <dbReference type="NCBI Taxonomy" id="2502893"/>
    <lineage>
        <taxon>Bacteria</taxon>
        <taxon>Pseudomonadati</taxon>
        <taxon>Bacteroidota</taxon>
        <taxon>Cytophagia</taxon>
        <taxon>Cytophagales</taxon>
        <taxon>Cytophagaceae</taxon>
        <taxon>Spirosoma</taxon>
    </lineage>
</organism>
<comment type="similarity">
    <text evidence="1">Belongs to the sigma-70 factor family. ECF subfamily.</text>
</comment>